<sequence>MDSIDLMKAPAPWKCAAQVYATYFYSSPKGKNAADIPTIAYAPLEKESSFASPEAGSFAGGVGNFMLVRYSDTPVGPYDELVIIPGAYTYPVQNEKGKWVEKKNPRVTRIYVSQKHTLYNGRHNWNIPKHLARFEWIDLPNGAKQVKVFPSDESIEASETPIPLLQASFKAIPFVPAFPLSTTWFEKLGVETAIVQPPVPQGELKEVVGTEQWCRCPLTQYSPKTHLGWFDLRQRDAQGKLTGLFENFWPGMGRWQLGVRMDHAELVIPVGQHWYFPKTNI</sequence>
<dbReference type="InterPro" id="IPR023375">
    <property type="entry name" value="ADC_dom_sf"/>
</dbReference>
<organism evidence="1 2">
    <name type="scientific">Cytospora mali</name>
    <name type="common">Apple Valsa canker fungus</name>
    <name type="synonym">Valsa mali</name>
    <dbReference type="NCBI Taxonomy" id="578113"/>
    <lineage>
        <taxon>Eukaryota</taxon>
        <taxon>Fungi</taxon>
        <taxon>Dikarya</taxon>
        <taxon>Ascomycota</taxon>
        <taxon>Pezizomycotina</taxon>
        <taxon>Sordariomycetes</taxon>
        <taxon>Sordariomycetidae</taxon>
        <taxon>Diaporthales</taxon>
        <taxon>Cytosporaceae</taxon>
        <taxon>Cytospora</taxon>
    </lineage>
</organism>
<dbReference type="Gene3D" id="2.40.400.10">
    <property type="entry name" value="Acetoacetate decarboxylase-like"/>
    <property type="match status" value="1"/>
</dbReference>
<keyword evidence="2" id="KW-1185">Reference proteome</keyword>
<dbReference type="OrthoDB" id="9970474at2759"/>
<dbReference type="EMBL" id="KN714704">
    <property type="protein sequence ID" value="KUI57801.1"/>
    <property type="molecule type" value="Genomic_DNA"/>
</dbReference>
<dbReference type="SUPFAM" id="SSF160104">
    <property type="entry name" value="Acetoacetate decarboxylase-like"/>
    <property type="match status" value="1"/>
</dbReference>
<dbReference type="STRING" id="694573.A0A194V1S9"/>
<evidence type="ECO:0000313" key="2">
    <source>
        <dbReference type="Proteomes" id="UP000078576"/>
    </source>
</evidence>
<reference evidence="2" key="1">
    <citation type="submission" date="2014-12" db="EMBL/GenBank/DDBJ databases">
        <title>Genome Sequence of Valsa Canker Pathogens Uncovers a Specific Adaption of Colonization on Woody Bark.</title>
        <authorList>
            <person name="Yin Z."/>
            <person name="Liu H."/>
            <person name="Gao X."/>
            <person name="Li Z."/>
            <person name="Song N."/>
            <person name="Ke X."/>
            <person name="Dai Q."/>
            <person name="Wu Y."/>
            <person name="Sun Y."/>
            <person name="Xu J.-R."/>
            <person name="Kang Z.K."/>
            <person name="Wang L."/>
            <person name="Huang L."/>
        </authorList>
    </citation>
    <scope>NUCLEOTIDE SEQUENCE [LARGE SCALE GENOMIC DNA]</scope>
    <source>
        <strain evidence="2">SXYL134</strain>
    </source>
</reference>
<evidence type="ECO:0008006" key="3">
    <source>
        <dbReference type="Google" id="ProtNLM"/>
    </source>
</evidence>
<accession>A0A194V1S9</accession>
<name>A0A194V1S9_CYTMA</name>
<protein>
    <recommendedName>
        <fullName evidence="3">Acetoacetate decarboxylase</fullName>
    </recommendedName>
</protein>
<evidence type="ECO:0000313" key="1">
    <source>
        <dbReference type="EMBL" id="KUI57801.1"/>
    </source>
</evidence>
<gene>
    <name evidence="1" type="ORF">VP1G_05088</name>
</gene>
<dbReference type="PANTHER" id="PTHR40518">
    <property type="entry name" value="ACETOACETATE DECARBOXYLASE"/>
    <property type="match status" value="1"/>
</dbReference>
<dbReference type="PANTHER" id="PTHR40518:SF1">
    <property type="entry name" value="ACETOACETATE DECARBOXYLASE"/>
    <property type="match status" value="1"/>
</dbReference>
<dbReference type="Proteomes" id="UP000078576">
    <property type="component" value="Unassembled WGS sequence"/>
</dbReference>
<proteinExistence type="predicted"/>
<dbReference type="AlphaFoldDB" id="A0A194V1S9"/>